<feature type="transmembrane region" description="Helical" evidence="1">
    <location>
        <begin position="12"/>
        <end position="31"/>
    </location>
</feature>
<evidence type="ECO:0000256" key="1">
    <source>
        <dbReference type="SAM" id="Phobius"/>
    </source>
</evidence>
<proteinExistence type="predicted"/>
<feature type="transmembrane region" description="Helical" evidence="1">
    <location>
        <begin position="155"/>
        <end position="172"/>
    </location>
</feature>
<keyword evidence="1" id="KW-1133">Transmembrane helix</keyword>
<dbReference type="RefSeq" id="WP_084840272.1">
    <property type="nucleotide sequence ID" value="NZ_ARYN01000002.1"/>
</dbReference>
<gene>
    <name evidence="2" type="ORF">IIF7_03441</name>
</gene>
<dbReference type="Proteomes" id="UP000192746">
    <property type="component" value="Unassembled WGS sequence"/>
</dbReference>
<keyword evidence="1" id="KW-0812">Transmembrane</keyword>
<name>A0A1Y1T7K3_9FLAO</name>
<accession>A0A1Y1T7K3</accession>
<organism evidence="2 3">
    <name type="scientific">Zunongwangia atlantica 22II14-10F7</name>
    <dbReference type="NCBI Taxonomy" id="1185767"/>
    <lineage>
        <taxon>Bacteria</taxon>
        <taxon>Pseudomonadati</taxon>
        <taxon>Bacteroidota</taxon>
        <taxon>Flavobacteriia</taxon>
        <taxon>Flavobacteriales</taxon>
        <taxon>Flavobacteriaceae</taxon>
        <taxon>Zunongwangia</taxon>
    </lineage>
</organism>
<sequence>MIKSKTKTSEVILLLIGIIITSLLGVIFLFYINYQRFHLVIGLINLSLSLLCIYHFYNYPVLIITQKELIIKTITGKDKRRILLSTIESYTEIKKENAGQGIAHRKWQDLTLIGDDFTYKISSSAYRNYPELRNRLVKGLKKNKKEERRWHDRNLTQWGIGLIIFVFLFLLIL</sequence>
<evidence type="ECO:0000313" key="3">
    <source>
        <dbReference type="Proteomes" id="UP000192746"/>
    </source>
</evidence>
<dbReference type="AlphaFoldDB" id="A0A1Y1T7K3"/>
<protein>
    <submittedName>
        <fullName evidence="2">Uncharacterized protein</fullName>
    </submittedName>
</protein>
<comment type="caution">
    <text evidence="2">The sequence shown here is derived from an EMBL/GenBank/DDBJ whole genome shotgun (WGS) entry which is preliminary data.</text>
</comment>
<dbReference type="EMBL" id="ARYN01000002">
    <property type="protein sequence ID" value="ORL47038.1"/>
    <property type="molecule type" value="Genomic_DNA"/>
</dbReference>
<keyword evidence="3" id="KW-1185">Reference proteome</keyword>
<feature type="transmembrane region" description="Helical" evidence="1">
    <location>
        <begin position="37"/>
        <end position="57"/>
    </location>
</feature>
<evidence type="ECO:0000313" key="2">
    <source>
        <dbReference type="EMBL" id="ORL47038.1"/>
    </source>
</evidence>
<keyword evidence="1" id="KW-0472">Membrane</keyword>
<dbReference type="OrthoDB" id="1447800at2"/>
<dbReference type="STRING" id="1185767.IIF7_03441"/>
<reference evidence="2 3" key="1">
    <citation type="submission" date="2013-04" db="EMBL/GenBank/DDBJ databases">
        <title>Zunongwangia sp. 22II14-10F7 Genome Sequencing.</title>
        <authorList>
            <person name="Lai Q."/>
            <person name="Shao Z."/>
        </authorList>
    </citation>
    <scope>NUCLEOTIDE SEQUENCE [LARGE SCALE GENOMIC DNA]</scope>
    <source>
        <strain evidence="2 3">22II14-10F7</strain>
    </source>
</reference>